<dbReference type="SMART" id="SM00014">
    <property type="entry name" value="acidPPc"/>
    <property type="match status" value="1"/>
</dbReference>
<dbReference type="PANTHER" id="PTHR14969">
    <property type="entry name" value="SPHINGOSINE-1-PHOSPHATE PHOSPHOHYDROLASE"/>
    <property type="match status" value="1"/>
</dbReference>
<dbReference type="InterPro" id="IPR036938">
    <property type="entry name" value="PAP2/HPO_sf"/>
</dbReference>
<dbReference type="Proteomes" id="UP000065473">
    <property type="component" value="Chromosome"/>
</dbReference>
<feature type="domain" description="Phosphatidic acid phosphatase type 2/haloperoxidase" evidence="2">
    <location>
        <begin position="96"/>
        <end position="206"/>
    </location>
</feature>
<protein>
    <submittedName>
        <fullName evidence="3">UDP-diphosphatase</fullName>
    </submittedName>
</protein>
<feature type="transmembrane region" description="Helical" evidence="1">
    <location>
        <begin position="191"/>
        <end position="208"/>
    </location>
</feature>
<dbReference type="InterPro" id="IPR000326">
    <property type="entry name" value="PAP2/HPO"/>
</dbReference>
<proteinExistence type="predicted"/>
<organism evidence="3 6">
    <name type="scientific">Sulfolobus acidocaldarius</name>
    <dbReference type="NCBI Taxonomy" id="2285"/>
    <lineage>
        <taxon>Archaea</taxon>
        <taxon>Thermoproteota</taxon>
        <taxon>Thermoprotei</taxon>
        <taxon>Sulfolobales</taxon>
        <taxon>Sulfolobaceae</taxon>
        <taxon>Sulfolobus</taxon>
    </lineage>
</organism>
<reference evidence="5 6" key="1">
    <citation type="submission" date="2015-12" db="EMBL/GenBank/DDBJ databases">
        <title>A stable core within a dynamic pangenome in Sulfolobus acidocaldarius.</title>
        <authorList>
            <person name="Anderson R."/>
            <person name="Kouris A."/>
            <person name="Seward C."/>
            <person name="Campbell K."/>
            <person name="Whitaker R."/>
        </authorList>
    </citation>
    <scope>NUCLEOTIDE SEQUENCE [LARGE SCALE GENOMIC DNA]</scope>
    <source>
        <strain evidence="3 6">GG12-C01-09</strain>
        <strain evidence="4 5">NG05B_CO5_07</strain>
    </source>
</reference>
<dbReference type="AlphaFoldDB" id="A0A0U3FEH7"/>
<dbReference type="EMBL" id="CP013695">
    <property type="protein sequence ID" value="ALU31450.1"/>
    <property type="molecule type" value="Genomic_DNA"/>
</dbReference>
<evidence type="ECO:0000313" key="4">
    <source>
        <dbReference type="EMBL" id="ALU31450.1"/>
    </source>
</evidence>
<dbReference type="Gene3D" id="1.20.144.10">
    <property type="entry name" value="Phosphatidic acid phosphatase type 2/haloperoxidase"/>
    <property type="match status" value="1"/>
</dbReference>
<feature type="transmembrane region" description="Helical" evidence="1">
    <location>
        <begin position="96"/>
        <end position="118"/>
    </location>
</feature>
<dbReference type="Pfam" id="PF01569">
    <property type="entry name" value="PAP2"/>
    <property type="match status" value="1"/>
</dbReference>
<name>A0A0U3FEH7_9CREN</name>
<dbReference type="PaxDb" id="1435377-SUSAZ_04745"/>
<dbReference type="STRING" id="1435377.SUSAZ_04745"/>
<keyword evidence="1" id="KW-1133">Transmembrane helix</keyword>
<dbReference type="PANTHER" id="PTHR14969:SF13">
    <property type="entry name" value="AT30094P"/>
    <property type="match status" value="1"/>
</dbReference>
<dbReference type="GO" id="GO:0042392">
    <property type="term" value="F:sphingosine-1-phosphate phosphatase activity"/>
    <property type="evidence" value="ECO:0007669"/>
    <property type="project" value="TreeGrafter"/>
</dbReference>
<dbReference type="EMBL" id="CP013694">
    <property type="protein sequence ID" value="ALU28731.1"/>
    <property type="molecule type" value="Genomic_DNA"/>
</dbReference>
<evidence type="ECO:0000259" key="2">
    <source>
        <dbReference type="SMART" id="SM00014"/>
    </source>
</evidence>
<feature type="transmembrane region" description="Helical" evidence="1">
    <location>
        <begin position="21"/>
        <end position="37"/>
    </location>
</feature>
<evidence type="ECO:0000313" key="3">
    <source>
        <dbReference type="EMBL" id="ALU28731.1"/>
    </source>
</evidence>
<gene>
    <name evidence="3" type="ORF">ATY89_01335</name>
    <name evidence="4" type="ORF">ATZ20_04370</name>
</gene>
<evidence type="ECO:0000313" key="6">
    <source>
        <dbReference type="Proteomes" id="UP000065473"/>
    </source>
</evidence>
<evidence type="ECO:0000256" key="1">
    <source>
        <dbReference type="SAM" id="Phobius"/>
    </source>
</evidence>
<dbReference type="SUPFAM" id="SSF48317">
    <property type="entry name" value="Acid phosphatase/Vanadium-dependent haloperoxidase"/>
    <property type="match status" value="1"/>
</dbReference>
<sequence length="223" mass="25587">MVGFPKDFYILYFIRGLMRKYYYWILLLLFLILSIYIKLIGGEQNIGFNVELFKLINYNQIATLNGLMVFLSKYGREYVWIPVTALLLIFKRTRKIGITLVISFVIAIVLGEVSKYVMAQLRPFNFVNPTYLLEPKPTDYSYPSGHALIVSTGAVTLLLTSPKWMWILGIIEAVLVSYSRVYVGVHWPLDVIAGWLLGSWISFLSVQIESTGPIKKIEQMLKA</sequence>
<evidence type="ECO:0000313" key="5">
    <source>
        <dbReference type="Proteomes" id="UP000060043"/>
    </source>
</evidence>
<feature type="transmembrane region" description="Helical" evidence="1">
    <location>
        <begin position="140"/>
        <end position="159"/>
    </location>
</feature>
<dbReference type="Proteomes" id="UP000060043">
    <property type="component" value="Chromosome"/>
</dbReference>
<keyword evidence="1" id="KW-0812">Transmembrane</keyword>
<keyword evidence="1" id="KW-0472">Membrane</keyword>
<accession>A0A0U3FEH7</accession>